<evidence type="ECO:0000256" key="1">
    <source>
        <dbReference type="SAM" id="Phobius"/>
    </source>
</evidence>
<dbReference type="InterPro" id="IPR032508">
    <property type="entry name" value="FecR_C"/>
</dbReference>
<dbReference type="InterPro" id="IPR006860">
    <property type="entry name" value="FecR"/>
</dbReference>
<name>A0AA94XZ00_9BACE</name>
<keyword evidence="1" id="KW-1133">Transmembrane helix</keyword>
<dbReference type="PANTHER" id="PTHR30273">
    <property type="entry name" value="PERIPLASMIC SIGNAL SENSOR AND SIGMA FACTOR ACTIVATOR FECR-RELATED"/>
    <property type="match status" value="1"/>
</dbReference>
<sequence length="329" mass="38015">MDKIPWTLIIAKLSNTLTEADNRLLEEWLQNDLHKEIYLSVAHVWHSVQSKVRDYEPDEDYYWTFISNRINKVEKKKKVRHFLMNRMVRVGIAVSLLLIIGFSLLVYLVPMKNNDIQLPVYSSLEGKAKIVLTDSTVVWLRKNSTLACLSDFSGKERRVKLNGAAFFEVKSDKNHPFIVEVRDLNVKVHGTKFVVSASRFQEDVVVGLEEGSVELISPTVKSQFIIPGEVAEYNKKNGQLSVKKEDIAIYNSWMANDISFNSSTLEYICKILSFRFGKNIKVDPSIGTRYRYMFHLHDETLDELLDMLTSINPIQYEYMDSNTIFISNQ</sequence>
<accession>A0AA94XZ00</accession>
<proteinExistence type="predicted"/>
<dbReference type="Pfam" id="PF16344">
    <property type="entry name" value="FecR_C"/>
    <property type="match status" value="1"/>
</dbReference>
<dbReference type="Gene3D" id="3.55.50.30">
    <property type="match status" value="1"/>
</dbReference>
<feature type="transmembrane region" description="Helical" evidence="1">
    <location>
        <begin position="87"/>
        <end position="109"/>
    </location>
</feature>
<evidence type="ECO:0000313" key="5">
    <source>
        <dbReference type="Proteomes" id="UP001060260"/>
    </source>
</evidence>
<feature type="domain" description="FecR protein" evidence="2">
    <location>
        <begin position="125"/>
        <end position="214"/>
    </location>
</feature>
<dbReference type="AlphaFoldDB" id="A0AA94XZ00"/>
<gene>
    <name evidence="4" type="ORF">NXW23_17650</name>
</gene>
<keyword evidence="1" id="KW-0472">Membrane</keyword>
<dbReference type="InterPro" id="IPR012373">
    <property type="entry name" value="Ferrdict_sens_TM"/>
</dbReference>
<dbReference type="RefSeq" id="WP_022041856.1">
    <property type="nucleotide sequence ID" value="NZ_CAXSYJ010000008.1"/>
</dbReference>
<dbReference type="Gene3D" id="2.60.120.1440">
    <property type="match status" value="1"/>
</dbReference>
<dbReference type="PANTHER" id="PTHR30273:SF2">
    <property type="entry name" value="PROTEIN FECR"/>
    <property type="match status" value="1"/>
</dbReference>
<dbReference type="EMBL" id="CP103166">
    <property type="protein sequence ID" value="UVQ96129.1"/>
    <property type="molecule type" value="Genomic_DNA"/>
</dbReference>
<reference evidence="4" key="1">
    <citation type="submission" date="2022-08" db="EMBL/GenBank/DDBJ databases">
        <title>Genome Sequencing of Bacteroides fragilis Group Isolates with Nanopore Technology.</title>
        <authorList>
            <person name="Tisza M.J."/>
            <person name="Smith D."/>
            <person name="Dekker J.P."/>
        </authorList>
    </citation>
    <scope>NUCLEOTIDE SEQUENCE</scope>
    <source>
        <strain evidence="4">BFG-474</strain>
    </source>
</reference>
<evidence type="ECO:0000259" key="2">
    <source>
        <dbReference type="Pfam" id="PF04773"/>
    </source>
</evidence>
<dbReference type="Pfam" id="PF04773">
    <property type="entry name" value="FecR"/>
    <property type="match status" value="1"/>
</dbReference>
<dbReference type="Proteomes" id="UP001060260">
    <property type="component" value="Chromosome"/>
</dbReference>
<protein>
    <submittedName>
        <fullName evidence="4">FecR family protein</fullName>
    </submittedName>
</protein>
<dbReference type="GO" id="GO:0016989">
    <property type="term" value="F:sigma factor antagonist activity"/>
    <property type="evidence" value="ECO:0007669"/>
    <property type="project" value="TreeGrafter"/>
</dbReference>
<evidence type="ECO:0000313" key="4">
    <source>
        <dbReference type="EMBL" id="UVQ96129.1"/>
    </source>
</evidence>
<dbReference type="PIRSF" id="PIRSF018266">
    <property type="entry name" value="FecR"/>
    <property type="match status" value="1"/>
</dbReference>
<feature type="domain" description="Protein FecR C-terminal" evidence="3">
    <location>
        <begin position="258"/>
        <end position="326"/>
    </location>
</feature>
<evidence type="ECO:0000259" key="3">
    <source>
        <dbReference type="Pfam" id="PF16344"/>
    </source>
</evidence>
<organism evidence="4 5">
    <name type="scientific">Bacteroides caccae</name>
    <dbReference type="NCBI Taxonomy" id="47678"/>
    <lineage>
        <taxon>Bacteria</taxon>
        <taxon>Pseudomonadati</taxon>
        <taxon>Bacteroidota</taxon>
        <taxon>Bacteroidia</taxon>
        <taxon>Bacteroidales</taxon>
        <taxon>Bacteroidaceae</taxon>
        <taxon>Bacteroides</taxon>
    </lineage>
</organism>
<keyword evidence="1" id="KW-0812">Transmembrane</keyword>